<feature type="chain" id="PRO_5025342834" description="Apple domain-containing protein" evidence="1">
    <location>
        <begin position="24"/>
        <end position="348"/>
    </location>
</feature>
<proteinExistence type="predicted"/>
<accession>A0A6A5YQ86</accession>
<reference evidence="3" key="1">
    <citation type="journal article" date="2020" name="Stud. Mycol.">
        <title>101 Dothideomycetes genomes: a test case for predicting lifestyles and emergence of pathogens.</title>
        <authorList>
            <person name="Haridas S."/>
            <person name="Albert R."/>
            <person name="Binder M."/>
            <person name="Bloem J."/>
            <person name="Labutti K."/>
            <person name="Salamov A."/>
            <person name="Andreopoulos B."/>
            <person name="Baker S."/>
            <person name="Barry K."/>
            <person name="Bills G."/>
            <person name="Bluhm B."/>
            <person name="Cannon C."/>
            <person name="Castanera R."/>
            <person name="Culley D."/>
            <person name="Daum C."/>
            <person name="Ezra D."/>
            <person name="Gonzalez J."/>
            <person name="Henrissat B."/>
            <person name="Kuo A."/>
            <person name="Liang C."/>
            <person name="Lipzen A."/>
            <person name="Lutzoni F."/>
            <person name="Magnuson J."/>
            <person name="Mondo S."/>
            <person name="Nolan M."/>
            <person name="Ohm R."/>
            <person name="Pangilinan J."/>
            <person name="Park H.-J."/>
            <person name="Ramirez L."/>
            <person name="Alfaro M."/>
            <person name="Sun H."/>
            <person name="Tritt A."/>
            <person name="Yoshinaga Y."/>
            <person name="Zwiers L.-H."/>
            <person name="Turgeon B."/>
            <person name="Goodwin S."/>
            <person name="Spatafora J."/>
            <person name="Crous P."/>
            <person name="Grigoriev I."/>
        </authorList>
    </citation>
    <scope>NUCLEOTIDE SEQUENCE</scope>
    <source>
        <strain evidence="3">CBS 627.86</strain>
    </source>
</reference>
<dbReference type="OrthoDB" id="160645at2759"/>
<organism evidence="3 4">
    <name type="scientific">Lophiotrema nucula</name>
    <dbReference type="NCBI Taxonomy" id="690887"/>
    <lineage>
        <taxon>Eukaryota</taxon>
        <taxon>Fungi</taxon>
        <taxon>Dikarya</taxon>
        <taxon>Ascomycota</taxon>
        <taxon>Pezizomycotina</taxon>
        <taxon>Dothideomycetes</taxon>
        <taxon>Pleosporomycetidae</taxon>
        <taxon>Pleosporales</taxon>
        <taxon>Lophiotremataceae</taxon>
        <taxon>Lophiotrema</taxon>
    </lineage>
</organism>
<dbReference type="AlphaFoldDB" id="A0A6A5YQ86"/>
<keyword evidence="1" id="KW-0732">Signal</keyword>
<dbReference type="Proteomes" id="UP000799770">
    <property type="component" value="Unassembled WGS sequence"/>
</dbReference>
<gene>
    <name evidence="3" type="ORF">BDV96DRAFT_636555</name>
</gene>
<protein>
    <recommendedName>
        <fullName evidence="2">Apple domain-containing protein</fullName>
    </recommendedName>
</protein>
<dbReference type="PROSITE" id="PS50948">
    <property type="entry name" value="PAN"/>
    <property type="match status" value="1"/>
</dbReference>
<keyword evidence="4" id="KW-1185">Reference proteome</keyword>
<feature type="domain" description="Apple" evidence="2">
    <location>
        <begin position="35"/>
        <end position="128"/>
    </location>
</feature>
<sequence>MPGQRNMADIMLVAILFSSLSLAAPPVVSSSDAKCPDSNGARINTSNGTYIVECGIDRKDDDFAAVFTSSYGECVDLCASTRDCLQVSYNPGNPGSCYLKSGHGFANIDSTIWGAKQDDGTSSKISTCPESDGTQYRAFGNIFQVECGVDRRGGDIGPQIYTNFVGCIEACGAHPDCVDVTLSGAACYLKNNLTTPVFDPTFWGAQIIGTYDKQATQVSTTFVAPLPTASGSRCPDQNGTIVTRSCGSRYQVECDVDRFGNDLHVGPYDVYSLDSCIDKCDKTTGCKDISWQPGNPGPCYLKSVAGTSYQPFDGRTIWAARQLNGCSTTLVPQTVQASPTATVTSTAN</sequence>
<dbReference type="PANTHER" id="PTHR33946:SF4">
    <property type="entry name" value="COAGULATION FACTOR XI"/>
    <property type="match status" value="1"/>
</dbReference>
<dbReference type="EMBL" id="ML977345">
    <property type="protein sequence ID" value="KAF2108864.1"/>
    <property type="molecule type" value="Genomic_DNA"/>
</dbReference>
<dbReference type="InterPro" id="IPR003609">
    <property type="entry name" value="Pan_app"/>
</dbReference>
<evidence type="ECO:0000259" key="2">
    <source>
        <dbReference type="PROSITE" id="PS50948"/>
    </source>
</evidence>
<dbReference type="Gene3D" id="3.50.4.10">
    <property type="entry name" value="Hepatocyte Growth Factor"/>
    <property type="match status" value="2"/>
</dbReference>
<evidence type="ECO:0000313" key="3">
    <source>
        <dbReference type="EMBL" id="KAF2108864.1"/>
    </source>
</evidence>
<dbReference type="Pfam" id="PF14295">
    <property type="entry name" value="PAN_4"/>
    <property type="match status" value="3"/>
</dbReference>
<name>A0A6A5YQ86_9PLEO</name>
<evidence type="ECO:0000256" key="1">
    <source>
        <dbReference type="SAM" id="SignalP"/>
    </source>
</evidence>
<evidence type="ECO:0000313" key="4">
    <source>
        <dbReference type="Proteomes" id="UP000799770"/>
    </source>
</evidence>
<dbReference type="PANTHER" id="PTHR33946">
    <property type="match status" value="1"/>
</dbReference>
<feature type="signal peptide" evidence="1">
    <location>
        <begin position="1"/>
        <end position="23"/>
    </location>
</feature>